<feature type="binding site" evidence="15">
    <location>
        <position position="491"/>
    </location>
    <ligand>
        <name>Mg(2+)</name>
        <dbReference type="ChEBI" id="CHEBI:18420"/>
        <note>shared with alpha subunit</note>
    </ligand>
</feature>
<evidence type="ECO:0000256" key="7">
    <source>
        <dbReference type="ARBA" id="ARBA00022723"/>
    </source>
</evidence>
<dbReference type="GO" id="GO:0006432">
    <property type="term" value="P:phenylalanyl-tRNA aminoacylation"/>
    <property type="evidence" value="ECO:0007669"/>
    <property type="project" value="UniProtKB-UniRule"/>
</dbReference>
<evidence type="ECO:0000256" key="10">
    <source>
        <dbReference type="ARBA" id="ARBA00022842"/>
    </source>
</evidence>
<dbReference type="CDD" id="cd00769">
    <property type="entry name" value="PheRS_beta_core"/>
    <property type="match status" value="1"/>
</dbReference>
<dbReference type="eggNOG" id="COG0072">
    <property type="taxonomic scope" value="Bacteria"/>
</dbReference>
<dbReference type="InterPro" id="IPR012340">
    <property type="entry name" value="NA-bd_OB-fold"/>
</dbReference>
<evidence type="ECO:0000256" key="11">
    <source>
        <dbReference type="ARBA" id="ARBA00022884"/>
    </source>
</evidence>
<dbReference type="CDD" id="cd02796">
    <property type="entry name" value="tRNA_bind_bactPheRS"/>
    <property type="match status" value="1"/>
</dbReference>
<dbReference type="InterPro" id="IPR020825">
    <property type="entry name" value="Phe-tRNA_synthase-like_B3/B4"/>
</dbReference>
<dbReference type="FunFam" id="3.30.70.380:FF:000001">
    <property type="entry name" value="Phenylalanine--tRNA ligase beta subunit"/>
    <property type="match status" value="1"/>
</dbReference>
<proteinExistence type="inferred from homology"/>
<dbReference type="FunCoup" id="C8XIG0">
    <property type="interactions" value="60"/>
</dbReference>
<reference evidence="21" key="1">
    <citation type="submission" date="2009-09" db="EMBL/GenBank/DDBJ databases">
        <title>The complete genome of Nakamurella multipartita DSM 44233.</title>
        <authorList>
            <consortium name="US DOE Joint Genome Institute (JGI-PGF)"/>
            <person name="Lucas S."/>
            <person name="Copeland A."/>
            <person name="Lapidus A."/>
            <person name="Glavina del Rio T."/>
            <person name="Dalin E."/>
            <person name="Tice H."/>
            <person name="Bruce D."/>
            <person name="Goodwin L."/>
            <person name="Pitluck S."/>
            <person name="Kyrpides N."/>
            <person name="Mavromatis K."/>
            <person name="Ivanova N."/>
            <person name="Ovchinnikova G."/>
            <person name="Sims D."/>
            <person name="Meincke L."/>
            <person name="Brettin T."/>
            <person name="Detter J.C."/>
            <person name="Han C."/>
            <person name="Larimer F."/>
            <person name="Land M."/>
            <person name="Hauser L."/>
            <person name="Markowitz V."/>
            <person name="Cheng J.-F."/>
            <person name="Hugenholtz P."/>
            <person name="Woyke T."/>
            <person name="Wu D."/>
            <person name="Klenk H.-P."/>
            <person name="Eisen J.A."/>
        </authorList>
    </citation>
    <scope>NUCLEOTIDE SEQUENCE [LARGE SCALE GENOMIC DNA]</scope>
    <source>
        <strain evidence="21">ATCC 700099 / DSM 44233 / CIP 104796 / JCM 9543 / NBRC 105858 / Y-104</strain>
    </source>
</reference>
<evidence type="ECO:0000256" key="8">
    <source>
        <dbReference type="ARBA" id="ARBA00022741"/>
    </source>
</evidence>
<name>C8XIG0_NAKMY</name>
<dbReference type="EC" id="6.1.1.20" evidence="15"/>
<dbReference type="SUPFAM" id="SSF55681">
    <property type="entry name" value="Class II aaRS and biotin synthetases"/>
    <property type="match status" value="1"/>
</dbReference>
<dbReference type="InterPro" id="IPR005147">
    <property type="entry name" value="tRNA_synthase_B5-dom"/>
</dbReference>
<evidence type="ECO:0000259" key="19">
    <source>
        <dbReference type="PROSITE" id="PS51483"/>
    </source>
</evidence>
<dbReference type="SUPFAM" id="SSF54991">
    <property type="entry name" value="Anticodon-binding domain of PheRS"/>
    <property type="match status" value="1"/>
</dbReference>
<keyword evidence="11 16" id="KW-0694">RNA-binding</keyword>
<keyword evidence="7 15" id="KW-0479">Metal-binding</keyword>
<evidence type="ECO:0000256" key="5">
    <source>
        <dbReference type="ARBA" id="ARBA00022555"/>
    </source>
</evidence>
<dbReference type="PANTHER" id="PTHR10947">
    <property type="entry name" value="PHENYLALANYL-TRNA SYNTHETASE BETA CHAIN AND LEUCINE-RICH REPEAT-CONTAINING PROTEIN 47"/>
    <property type="match status" value="1"/>
</dbReference>
<dbReference type="GO" id="GO:0009328">
    <property type="term" value="C:phenylalanine-tRNA ligase complex"/>
    <property type="evidence" value="ECO:0007669"/>
    <property type="project" value="TreeGrafter"/>
</dbReference>
<dbReference type="Pfam" id="PF03483">
    <property type="entry name" value="B3_4"/>
    <property type="match status" value="1"/>
</dbReference>
<evidence type="ECO:0000256" key="12">
    <source>
        <dbReference type="ARBA" id="ARBA00022917"/>
    </source>
</evidence>
<dbReference type="Gene3D" id="2.40.50.140">
    <property type="entry name" value="Nucleic acid-binding proteins"/>
    <property type="match status" value="1"/>
</dbReference>
<dbReference type="RefSeq" id="WP_015749250.1">
    <property type="nucleotide sequence ID" value="NC_013235.1"/>
</dbReference>
<dbReference type="PROSITE" id="PS51483">
    <property type="entry name" value="B5"/>
    <property type="match status" value="1"/>
</dbReference>
<dbReference type="InterPro" id="IPR033714">
    <property type="entry name" value="tRNA_bind_bactPheRS"/>
</dbReference>
<evidence type="ECO:0000256" key="4">
    <source>
        <dbReference type="ARBA" id="ARBA00022490"/>
    </source>
</evidence>
<evidence type="ECO:0000259" key="18">
    <source>
        <dbReference type="PROSITE" id="PS51447"/>
    </source>
</evidence>
<dbReference type="Pfam" id="PF03484">
    <property type="entry name" value="B5"/>
    <property type="match status" value="1"/>
</dbReference>
<dbReference type="GO" id="GO:0000049">
    <property type="term" value="F:tRNA binding"/>
    <property type="evidence" value="ECO:0007669"/>
    <property type="project" value="UniProtKB-UniRule"/>
</dbReference>
<keyword evidence="5 16" id="KW-0820">tRNA-binding</keyword>
<dbReference type="PANTHER" id="PTHR10947:SF0">
    <property type="entry name" value="PHENYLALANINE--TRNA LIGASE BETA SUBUNIT"/>
    <property type="match status" value="1"/>
</dbReference>
<dbReference type="InterPro" id="IPR004532">
    <property type="entry name" value="Phe-tRNA-ligase_IIc_bsu_bact"/>
</dbReference>
<evidence type="ECO:0000313" key="21">
    <source>
        <dbReference type="Proteomes" id="UP000002218"/>
    </source>
</evidence>
<dbReference type="SMART" id="SM00873">
    <property type="entry name" value="B3_4"/>
    <property type="match status" value="1"/>
</dbReference>
<dbReference type="HAMAP" id="MF_00283">
    <property type="entry name" value="Phe_tRNA_synth_beta1"/>
    <property type="match status" value="1"/>
</dbReference>
<dbReference type="InterPro" id="IPR036690">
    <property type="entry name" value="Fdx_antiC-bd_sf"/>
</dbReference>
<dbReference type="InterPro" id="IPR045060">
    <property type="entry name" value="Phe-tRNA-ligase_IIc_bsu"/>
</dbReference>
<keyword evidence="21" id="KW-1185">Reference proteome</keyword>
<dbReference type="InParanoid" id="C8XIG0"/>
<keyword evidence="12 15" id="KW-0648">Protein biosynthesis</keyword>
<sequence>MRLSLEWLSDALTLPAGAGVDGGVDGGVGGVADTLVRIGFEVEDVHLVPPTTGDLVVGRVLSIEELTGLKKPIRFCQVDVGPGHGPDGSDEPRGIICGATNFVVGDSVVVALPGTTLPGGFQIASRKTYGHVSDGMICSNRELGLGQEHDGILVLASASDAGSGPAGEPAPAPGTDARPIIGADDAVIELAITPDRGYALSVRGLARELAAAYDLPFTDPGVRDLPERSGPGWPVTLADPVGCGRFVTVRVQGIDPTAPSPYWMRRRLSAAGIRSISLAVDVTNYVMVELGQPLHAFDADKLAGPITVRRATQGESLVTLDGTKRTLVADDLVVADSSGAISLAGVMGGESTEISAQTTNVIIEGAYWDPPVIMRTVRRHRLPSEAARRFERSVDPAVAAVATERAAELLVRYGGGTVVGRSDVRGEPVPRPAVELAVGEPERLIGRPYERSVIVGRLEQLGCEVGGGGTELTVQPPSWRPDLLRPADLVEEVARLEGFDSIPSVLPTAPAGTGLTPSQRRERLIAADLASAGLTEVLSFPFQNVADLDRLDLPADDARRSMVLVANPLDADRPAMATTLLTGLLDTVLRNMSRGSRDLSVFEIGSVFLPRRNAPTPPEVGVDRRPDPQTLAVLDASLPNQPVHVAAVLAGARERTGWWGPGRPAGWADAVELARRIAATAGVTVRVVAAEQAPWHPGRCASIRVGDWPIGFAGELAPKVVERLGLPPRTAALELNLDGLPARQTPTAPQISAFPPVNLDVALVVPDSVPAAEVAQALRSGAGELLESLRLFDVYSGDQVPAGHRSLAFALVVRAPDRTLTAAEATAVRDRAVAATDRLGAVLRG</sequence>
<comment type="subunit">
    <text evidence="3 15">Tetramer of two alpha and two beta subunits.</text>
</comment>
<dbReference type="FunFam" id="3.50.40.10:FF:000001">
    <property type="entry name" value="Phenylalanine--tRNA ligase beta subunit"/>
    <property type="match status" value="1"/>
</dbReference>
<dbReference type="Pfam" id="PF03147">
    <property type="entry name" value="FDX-ACB"/>
    <property type="match status" value="1"/>
</dbReference>
<dbReference type="EMBL" id="CP001737">
    <property type="protein sequence ID" value="ACV80425.1"/>
    <property type="molecule type" value="Genomic_DNA"/>
</dbReference>
<comment type="subcellular location">
    <subcellularLocation>
        <location evidence="1 15">Cytoplasm</location>
    </subcellularLocation>
</comment>
<dbReference type="HOGENOM" id="CLU_016891_0_0_11"/>
<dbReference type="Gene3D" id="3.30.56.10">
    <property type="match status" value="2"/>
</dbReference>
<gene>
    <name evidence="15" type="primary">pheT</name>
    <name evidence="20" type="ordered locus">Namu_4136</name>
</gene>
<evidence type="ECO:0000256" key="3">
    <source>
        <dbReference type="ARBA" id="ARBA00011209"/>
    </source>
</evidence>
<dbReference type="SUPFAM" id="SSF50249">
    <property type="entry name" value="Nucleic acid-binding proteins"/>
    <property type="match status" value="1"/>
</dbReference>
<keyword evidence="9 15" id="KW-0067">ATP-binding</keyword>
<dbReference type="Pfam" id="PF17759">
    <property type="entry name" value="tRNA_synthFbeta"/>
    <property type="match status" value="1"/>
</dbReference>
<dbReference type="InterPro" id="IPR002547">
    <property type="entry name" value="tRNA-bd_dom"/>
</dbReference>
<dbReference type="GO" id="GO:0005524">
    <property type="term" value="F:ATP binding"/>
    <property type="evidence" value="ECO:0007669"/>
    <property type="project" value="UniProtKB-UniRule"/>
</dbReference>
<evidence type="ECO:0000256" key="13">
    <source>
        <dbReference type="ARBA" id="ARBA00023146"/>
    </source>
</evidence>
<dbReference type="OrthoDB" id="9805455at2"/>
<keyword evidence="10 15" id="KW-0460">Magnesium</keyword>
<dbReference type="Gene3D" id="3.50.40.10">
    <property type="entry name" value="Phenylalanyl-trna Synthetase, Chain B, domain 3"/>
    <property type="match status" value="1"/>
</dbReference>
<protein>
    <recommendedName>
        <fullName evidence="15">Phenylalanine--tRNA ligase beta subunit</fullName>
        <ecNumber evidence="15">6.1.1.20</ecNumber>
    </recommendedName>
    <alternativeName>
        <fullName evidence="15">Phenylalanyl-tRNA synthetase beta subunit</fullName>
        <shortName evidence="15">PheRS</shortName>
    </alternativeName>
</protein>
<dbReference type="Gene3D" id="3.30.70.380">
    <property type="entry name" value="Ferrodoxin-fold anticodon-binding domain"/>
    <property type="match status" value="1"/>
</dbReference>
<dbReference type="InterPro" id="IPR005146">
    <property type="entry name" value="B3/B4_tRNA-bd"/>
</dbReference>
<dbReference type="SUPFAM" id="SSF56037">
    <property type="entry name" value="PheT/TilS domain"/>
    <property type="match status" value="1"/>
</dbReference>
<dbReference type="SMART" id="SM00874">
    <property type="entry name" value="B5"/>
    <property type="match status" value="1"/>
</dbReference>
<accession>C8XIG0</accession>
<dbReference type="GO" id="GO:0000287">
    <property type="term" value="F:magnesium ion binding"/>
    <property type="evidence" value="ECO:0007669"/>
    <property type="project" value="UniProtKB-UniRule"/>
</dbReference>
<dbReference type="Proteomes" id="UP000002218">
    <property type="component" value="Chromosome"/>
</dbReference>
<comment type="catalytic activity">
    <reaction evidence="14 15">
        <text>tRNA(Phe) + L-phenylalanine + ATP = L-phenylalanyl-tRNA(Phe) + AMP + diphosphate + H(+)</text>
        <dbReference type="Rhea" id="RHEA:19413"/>
        <dbReference type="Rhea" id="RHEA-COMP:9668"/>
        <dbReference type="Rhea" id="RHEA-COMP:9699"/>
        <dbReference type="ChEBI" id="CHEBI:15378"/>
        <dbReference type="ChEBI" id="CHEBI:30616"/>
        <dbReference type="ChEBI" id="CHEBI:33019"/>
        <dbReference type="ChEBI" id="CHEBI:58095"/>
        <dbReference type="ChEBI" id="CHEBI:78442"/>
        <dbReference type="ChEBI" id="CHEBI:78531"/>
        <dbReference type="ChEBI" id="CHEBI:456215"/>
        <dbReference type="EC" id="6.1.1.20"/>
    </reaction>
</comment>
<dbReference type="FunFam" id="3.30.930.10:FF:000130">
    <property type="entry name" value="Phenylalanine--tRNA ligase beta subunit"/>
    <property type="match status" value="1"/>
</dbReference>
<keyword evidence="13 15" id="KW-0030">Aminoacyl-tRNA synthetase</keyword>
<dbReference type="SUPFAM" id="SSF46955">
    <property type="entry name" value="Putative DNA-binding domain"/>
    <property type="match status" value="1"/>
</dbReference>
<feature type="domain" description="TRNA-binding" evidence="17">
    <location>
        <begin position="49"/>
        <end position="166"/>
    </location>
</feature>
<evidence type="ECO:0000256" key="9">
    <source>
        <dbReference type="ARBA" id="ARBA00022840"/>
    </source>
</evidence>
<organism evidence="20 21">
    <name type="scientific">Nakamurella multipartita (strain ATCC 700099 / DSM 44233 / CIP 104796 / JCM 9543 / NBRC 105858 / Y-104)</name>
    <name type="common">Microsphaera multipartita</name>
    <dbReference type="NCBI Taxonomy" id="479431"/>
    <lineage>
        <taxon>Bacteria</taxon>
        <taxon>Bacillati</taxon>
        <taxon>Actinomycetota</taxon>
        <taxon>Actinomycetes</taxon>
        <taxon>Nakamurellales</taxon>
        <taxon>Nakamurellaceae</taxon>
        <taxon>Nakamurella</taxon>
    </lineage>
</organism>
<keyword evidence="6 15" id="KW-0436">Ligase</keyword>
<dbReference type="GO" id="GO:0004826">
    <property type="term" value="F:phenylalanine-tRNA ligase activity"/>
    <property type="evidence" value="ECO:0007669"/>
    <property type="project" value="UniProtKB-UniRule"/>
</dbReference>
<feature type="domain" description="B5" evidence="19">
    <location>
        <begin position="429"/>
        <end position="504"/>
    </location>
</feature>
<dbReference type="Pfam" id="PF01588">
    <property type="entry name" value="tRNA_bind"/>
    <property type="match status" value="1"/>
</dbReference>
<dbReference type="InterPro" id="IPR009061">
    <property type="entry name" value="DNA-bd_dom_put_sf"/>
</dbReference>
<dbReference type="AlphaFoldDB" id="C8XIG0"/>
<dbReference type="SMART" id="SM00896">
    <property type="entry name" value="FDX-ACB"/>
    <property type="match status" value="1"/>
</dbReference>
<feature type="binding site" evidence="15">
    <location>
        <position position="488"/>
    </location>
    <ligand>
        <name>Mg(2+)</name>
        <dbReference type="ChEBI" id="CHEBI:18420"/>
        <note>shared with alpha subunit</note>
    </ligand>
</feature>
<dbReference type="InterPro" id="IPR005121">
    <property type="entry name" value="Fdx_antiC-bd"/>
</dbReference>
<evidence type="ECO:0000256" key="6">
    <source>
        <dbReference type="ARBA" id="ARBA00022598"/>
    </source>
</evidence>
<dbReference type="PROSITE" id="PS51447">
    <property type="entry name" value="FDX_ACB"/>
    <property type="match status" value="1"/>
</dbReference>
<reference evidence="20 21" key="2">
    <citation type="journal article" date="2010" name="Stand. Genomic Sci.">
        <title>Complete genome sequence of Nakamurella multipartita type strain (Y-104).</title>
        <authorList>
            <person name="Tice H."/>
            <person name="Mayilraj S."/>
            <person name="Sims D."/>
            <person name="Lapidus A."/>
            <person name="Nolan M."/>
            <person name="Lucas S."/>
            <person name="Glavina Del Rio T."/>
            <person name="Copeland A."/>
            <person name="Cheng J.F."/>
            <person name="Meincke L."/>
            <person name="Bruce D."/>
            <person name="Goodwin L."/>
            <person name="Pitluck S."/>
            <person name="Ivanova N."/>
            <person name="Mavromatis K."/>
            <person name="Ovchinnikova G."/>
            <person name="Pati A."/>
            <person name="Chen A."/>
            <person name="Palaniappan K."/>
            <person name="Land M."/>
            <person name="Hauser L."/>
            <person name="Chang Y.J."/>
            <person name="Jeffries C.D."/>
            <person name="Detter J.C."/>
            <person name="Brettin T."/>
            <person name="Rohde M."/>
            <person name="Goker M."/>
            <person name="Bristow J."/>
            <person name="Eisen J.A."/>
            <person name="Markowitz V."/>
            <person name="Hugenholtz P."/>
            <person name="Kyrpides N.C."/>
            <person name="Klenk H.P."/>
            <person name="Chen F."/>
        </authorList>
    </citation>
    <scope>NUCLEOTIDE SEQUENCE [LARGE SCALE GENOMIC DNA]</scope>
    <source>
        <strain evidence="21">ATCC 700099 / DSM 44233 / CIP 104796 / JCM 9543 / NBRC 105858 / Y-104</strain>
    </source>
</reference>
<evidence type="ECO:0000256" key="2">
    <source>
        <dbReference type="ARBA" id="ARBA00008653"/>
    </source>
</evidence>
<feature type="domain" description="FDX-ACB" evidence="18">
    <location>
        <begin position="752"/>
        <end position="844"/>
    </location>
</feature>
<dbReference type="NCBIfam" id="TIGR00472">
    <property type="entry name" value="pheT_bact"/>
    <property type="match status" value="1"/>
</dbReference>
<dbReference type="PROSITE" id="PS50886">
    <property type="entry name" value="TRBD"/>
    <property type="match status" value="1"/>
</dbReference>
<dbReference type="eggNOG" id="COG0073">
    <property type="taxonomic scope" value="Bacteria"/>
</dbReference>
<comment type="similarity">
    <text evidence="2 15">Belongs to the phenylalanyl-tRNA synthetase beta subunit family. Type 1 subfamily.</text>
</comment>
<dbReference type="STRING" id="479431.Namu_4136"/>
<evidence type="ECO:0000256" key="15">
    <source>
        <dbReference type="HAMAP-Rule" id="MF_00283"/>
    </source>
</evidence>
<feature type="binding site" evidence="15">
    <location>
        <position position="492"/>
    </location>
    <ligand>
        <name>Mg(2+)</name>
        <dbReference type="ChEBI" id="CHEBI:18420"/>
        <note>shared with alpha subunit</note>
    </ligand>
</feature>
<comment type="cofactor">
    <cofactor evidence="15">
        <name>Mg(2+)</name>
        <dbReference type="ChEBI" id="CHEBI:18420"/>
    </cofactor>
    <text evidence="15">Binds 2 magnesium ions per tetramer.</text>
</comment>
<keyword evidence="8 15" id="KW-0547">Nucleotide-binding</keyword>
<dbReference type="KEGG" id="nml:Namu_4136"/>
<evidence type="ECO:0000256" key="16">
    <source>
        <dbReference type="PROSITE-ProRule" id="PRU00209"/>
    </source>
</evidence>
<keyword evidence="4 15" id="KW-0963">Cytoplasm</keyword>
<dbReference type="InterPro" id="IPR041616">
    <property type="entry name" value="PheRS_beta_core"/>
</dbReference>
<evidence type="ECO:0000313" key="20">
    <source>
        <dbReference type="EMBL" id="ACV80425.1"/>
    </source>
</evidence>
<dbReference type="InterPro" id="IPR045864">
    <property type="entry name" value="aa-tRNA-synth_II/BPL/LPL"/>
</dbReference>
<feature type="binding site" evidence="15">
    <location>
        <position position="482"/>
    </location>
    <ligand>
        <name>Mg(2+)</name>
        <dbReference type="ChEBI" id="CHEBI:18420"/>
        <note>shared with alpha subunit</note>
    </ligand>
</feature>
<evidence type="ECO:0000259" key="17">
    <source>
        <dbReference type="PROSITE" id="PS50886"/>
    </source>
</evidence>
<dbReference type="Gene3D" id="3.30.930.10">
    <property type="entry name" value="Bira Bifunctional Protein, Domain 2"/>
    <property type="match status" value="1"/>
</dbReference>
<evidence type="ECO:0000256" key="1">
    <source>
        <dbReference type="ARBA" id="ARBA00004496"/>
    </source>
</evidence>
<evidence type="ECO:0000256" key="14">
    <source>
        <dbReference type="ARBA" id="ARBA00049255"/>
    </source>
</evidence>